<evidence type="ECO:0000313" key="2">
    <source>
        <dbReference type="EMBL" id="QDT90866.1"/>
    </source>
</evidence>
<evidence type="ECO:0000256" key="1">
    <source>
        <dbReference type="SAM" id="SignalP"/>
    </source>
</evidence>
<feature type="chain" id="PRO_5022104771" evidence="1">
    <location>
        <begin position="22"/>
        <end position="225"/>
    </location>
</feature>
<dbReference type="RefSeq" id="WP_145227136.1">
    <property type="nucleotide sequence ID" value="NZ_CP036343.1"/>
</dbReference>
<dbReference type="KEGG" id="gax:Pan161_25200"/>
<organism evidence="2 3">
    <name type="scientific">Gimesia algae</name>
    <dbReference type="NCBI Taxonomy" id="2527971"/>
    <lineage>
        <taxon>Bacteria</taxon>
        <taxon>Pseudomonadati</taxon>
        <taxon>Planctomycetota</taxon>
        <taxon>Planctomycetia</taxon>
        <taxon>Planctomycetales</taxon>
        <taxon>Planctomycetaceae</taxon>
        <taxon>Gimesia</taxon>
    </lineage>
</organism>
<keyword evidence="1" id="KW-0732">Signal</keyword>
<accession>A0A517VCX7</accession>
<dbReference type="AlphaFoldDB" id="A0A517VCX7"/>
<sequence precursor="true">MNRRLLLSLICCMLSFSVAFAEEEKTEKKKSTPVDLSGKYTQTMQKKLAEYDNPSLPPGLYNFGDVEFELGNGIIQLGSLYKEECPDKVTKIEVNHKLRTLHIIQGTAFGGGPNVLGSKTHVEDGTRVGEYVVHYDDKSKVEIPIVYGKDVRDWWFRKDEKAPSESKVIWENDNKAAGRYQCRVRLYMTTWKNPHPDRKVVSIDYIGRKMETAAAPFCVAMSYVK</sequence>
<reference evidence="2 3" key="1">
    <citation type="submission" date="2019-02" db="EMBL/GenBank/DDBJ databases">
        <title>Deep-cultivation of Planctomycetes and their phenomic and genomic characterization uncovers novel biology.</title>
        <authorList>
            <person name="Wiegand S."/>
            <person name="Jogler M."/>
            <person name="Boedeker C."/>
            <person name="Pinto D."/>
            <person name="Vollmers J."/>
            <person name="Rivas-Marin E."/>
            <person name="Kohn T."/>
            <person name="Peeters S.H."/>
            <person name="Heuer A."/>
            <person name="Rast P."/>
            <person name="Oberbeckmann S."/>
            <person name="Bunk B."/>
            <person name="Jeske O."/>
            <person name="Meyerdierks A."/>
            <person name="Storesund J.E."/>
            <person name="Kallscheuer N."/>
            <person name="Luecker S."/>
            <person name="Lage O.M."/>
            <person name="Pohl T."/>
            <person name="Merkel B.J."/>
            <person name="Hornburger P."/>
            <person name="Mueller R.-W."/>
            <person name="Bruemmer F."/>
            <person name="Labrenz M."/>
            <person name="Spormann A.M."/>
            <person name="Op den Camp H."/>
            <person name="Overmann J."/>
            <person name="Amann R."/>
            <person name="Jetten M.S.M."/>
            <person name="Mascher T."/>
            <person name="Medema M.H."/>
            <person name="Devos D.P."/>
            <person name="Kaster A.-K."/>
            <person name="Ovreas L."/>
            <person name="Rohde M."/>
            <person name="Galperin M.Y."/>
            <person name="Jogler C."/>
        </authorList>
    </citation>
    <scope>NUCLEOTIDE SEQUENCE [LARGE SCALE GENOMIC DNA]</scope>
    <source>
        <strain evidence="2 3">Pan161</strain>
    </source>
</reference>
<protein>
    <submittedName>
        <fullName evidence="2">Uncharacterized protein</fullName>
    </submittedName>
</protein>
<evidence type="ECO:0000313" key="3">
    <source>
        <dbReference type="Proteomes" id="UP000316855"/>
    </source>
</evidence>
<feature type="signal peptide" evidence="1">
    <location>
        <begin position="1"/>
        <end position="21"/>
    </location>
</feature>
<proteinExistence type="predicted"/>
<dbReference type="EMBL" id="CP036343">
    <property type="protein sequence ID" value="QDT90866.1"/>
    <property type="molecule type" value="Genomic_DNA"/>
</dbReference>
<dbReference type="OrthoDB" id="285679at2"/>
<keyword evidence="3" id="KW-1185">Reference proteome</keyword>
<gene>
    <name evidence="2" type="ORF">Pan161_25200</name>
</gene>
<name>A0A517VCX7_9PLAN</name>
<dbReference type="Proteomes" id="UP000316855">
    <property type="component" value="Chromosome"/>
</dbReference>